<dbReference type="SMART" id="SM00108">
    <property type="entry name" value="B_lectin"/>
    <property type="match status" value="1"/>
</dbReference>
<feature type="binding site" evidence="19">
    <location>
        <position position="64"/>
    </location>
    <ligand>
        <name>ATP</name>
        <dbReference type="ChEBI" id="CHEBI:30616"/>
    </ligand>
</feature>
<evidence type="ECO:0000256" key="12">
    <source>
        <dbReference type="ARBA" id="ARBA00022989"/>
    </source>
</evidence>
<keyword evidence="6 20" id="KW-0812">Transmembrane</keyword>
<organism evidence="24 25">
    <name type="scientific">Populus euphratica</name>
    <name type="common">Euphrates poplar</name>
    <dbReference type="NCBI Taxonomy" id="75702"/>
    <lineage>
        <taxon>Eukaryota</taxon>
        <taxon>Viridiplantae</taxon>
        <taxon>Streptophyta</taxon>
        <taxon>Embryophyta</taxon>
        <taxon>Tracheophyta</taxon>
        <taxon>Spermatophyta</taxon>
        <taxon>Magnoliopsida</taxon>
        <taxon>eudicotyledons</taxon>
        <taxon>Gunneridae</taxon>
        <taxon>Pentapetalae</taxon>
        <taxon>rosids</taxon>
        <taxon>fabids</taxon>
        <taxon>Malpighiales</taxon>
        <taxon>Salicaceae</taxon>
        <taxon>Saliceae</taxon>
        <taxon>Populus</taxon>
    </lineage>
</organism>
<evidence type="ECO:0000259" key="21">
    <source>
        <dbReference type="PROSITE" id="PS50011"/>
    </source>
</evidence>
<dbReference type="SMART" id="SM00220">
    <property type="entry name" value="S_TKc"/>
    <property type="match status" value="2"/>
</dbReference>
<dbReference type="PROSITE" id="PS50011">
    <property type="entry name" value="PROTEIN_KINASE_DOM"/>
    <property type="match status" value="2"/>
</dbReference>
<dbReference type="InterPro" id="IPR008271">
    <property type="entry name" value="Ser/Thr_kinase_AS"/>
</dbReference>
<evidence type="ECO:0000256" key="19">
    <source>
        <dbReference type="PROSITE-ProRule" id="PRU10141"/>
    </source>
</evidence>
<proteinExistence type="predicted"/>
<keyword evidence="7" id="KW-0732">Signal</keyword>
<dbReference type="GO" id="GO:0005886">
    <property type="term" value="C:plasma membrane"/>
    <property type="evidence" value="ECO:0007669"/>
    <property type="project" value="UniProtKB-SubCell"/>
</dbReference>
<evidence type="ECO:0000256" key="20">
    <source>
        <dbReference type="SAM" id="Phobius"/>
    </source>
</evidence>
<dbReference type="FunFam" id="3.30.200.20:FF:000195">
    <property type="entry name" value="G-type lectin S-receptor-like serine/threonine-protein kinase"/>
    <property type="match status" value="1"/>
</dbReference>
<evidence type="ECO:0000256" key="2">
    <source>
        <dbReference type="ARBA" id="ARBA00012513"/>
    </source>
</evidence>
<feature type="domain" description="Bulb-type lectin" evidence="22">
    <location>
        <begin position="380"/>
        <end position="501"/>
    </location>
</feature>
<dbReference type="Pfam" id="PF08276">
    <property type="entry name" value="PAN_2"/>
    <property type="match status" value="1"/>
</dbReference>
<dbReference type="InterPro" id="IPR036426">
    <property type="entry name" value="Bulb-type_lectin_dom_sf"/>
</dbReference>
<evidence type="ECO:0000313" key="24">
    <source>
        <dbReference type="Proteomes" id="UP000694918"/>
    </source>
</evidence>
<accession>A0AAJ6X214</accession>
<name>A0AAJ6X214_POPEU</name>
<keyword evidence="8" id="KW-0430">Lectin</keyword>
<evidence type="ECO:0000259" key="23">
    <source>
        <dbReference type="PROSITE" id="PS50948"/>
    </source>
</evidence>
<evidence type="ECO:0000256" key="17">
    <source>
        <dbReference type="ARBA" id="ARBA00047899"/>
    </source>
</evidence>
<dbReference type="InterPro" id="IPR000858">
    <property type="entry name" value="S_locus_glycoprot_dom"/>
</dbReference>
<comment type="catalytic activity">
    <reaction evidence="18">
        <text>L-seryl-[protein] + ATP = O-phospho-L-seryl-[protein] + ADP + H(+)</text>
        <dbReference type="Rhea" id="RHEA:17989"/>
        <dbReference type="Rhea" id="RHEA-COMP:9863"/>
        <dbReference type="Rhea" id="RHEA-COMP:11604"/>
        <dbReference type="ChEBI" id="CHEBI:15378"/>
        <dbReference type="ChEBI" id="CHEBI:29999"/>
        <dbReference type="ChEBI" id="CHEBI:30616"/>
        <dbReference type="ChEBI" id="CHEBI:83421"/>
        <dbReference type="ChEBI" id="CHEBI:456216"/>
        <dbReference type="EC" id="2.7.11.1"/>
    </reaction>
</comment>
<dbReference type="CDD" id="cd14066">
    <property type="entry name" value="STKc_IRAK"/>
    <property type="match status" value="1"/>
</dbReference>
<feature type="binding site" evidence="19">
    <location>
        <position position="891"/>
    </location>
    <ligand>
        <name>ATP</name>
        <dbReference type="ChEBI" id="CHEBI:30616"/>
    </ligand>
</feature>
<feature type="domain" description="Protein kinase" evidence="21">
    <location>
        <begin position="863"/>
        <end position="1148"/>
    </location>
</feature>
<keyword evidence="12 20" id="KW-1133">Transmembrane helix</keyword>
<evidence type="ECO:0000256" key="18">
    <source>
        <dbReference type="ARBA" id="ARBA00048679"/>
    </source>
</evidence>
<dbReference type="GeneID" id="105109455"/>
<dbReference type="Proteomes" id="UP000694918">
    <property type="component" value="Unplaced"/>
</dbReference>
<dbReference type="RefSeq" id="XP_011002479.1">
    <property type="nucleotide sequence ID" value="XM_011004177.1"/>
</dbReference>
<feature type="domain" description="Apple" evidence="23">
    <location>
        <begin position="695"/>
        <end position="776"/>
    </location>
</feature>
<keyword evidence="14" id="KW-1015">Disulfide bond</keyword>
<dbReference type="Pfam" id="PF11883">
    <property type="entry name" value="DUF3403"/>
    <property type="match status" value="1"/>
</dbReference>
<dbReference type="PROSITE" id="PS50927">
    <property type="entry name" value="BULB_LECTIN"/>
    <property type="match status" value="1"/>
</dbReference>
<keyword evidence="24" id="KW-1185">Reference proteome</keyword>
<comment type="catalytic activity">
    <reaction evidence="17">
        <text>L-threonyl-[protein] + ATP = O-phospho-L-threonyl-[protein] + ADP + H(+)</text>
        <dbReference type="Rhea" id="RHEA:46608"/>
        <dbReference type="Rhea" id="RHEA-COMP:11060"/>
        <dbReference type="Rhea" id="RHEA-COMP:11605"/>
        <dbReference type="ChEBI" id="CHEBI:15378"/>
        <dbReference type="ChEBI" id="CHEBI:30013"/>
        <dbReference type="ChEBI" id="CHEBI:30616"/>
        <dbReference type="ChEBI" id="CHEBI:61977"/>
        <dbReference type="ChEBI" id="CHEBI:456216"/>
        <dbReference type="EC" id="2.7.11.1"/>
    </reaction>
</comment>
<dbReference type="InterPro" id="IPR001480">
    <property type="entry name" value="Bulb-type_lectin_dom"/>
</dbReference>
<keyword evidence="13 20" id="KW-0472">Membrane</keyword>
<evidence type="ECO:0000256" key="1">
    <source>
        <dbReference type="ARBA" id="ARBA00004251"/>
    </source>
</evidence>
<dbReference type="InterPro" id="IPR003609">
    <property type="entry name" value="Pan_app"/>
</dbReference>
<keyword evidence="3" id="KW-1003">Cell membrane</keyword>
<evidence type="ECO:0000256" key="4">
    <source>
        <dbReference type="ARBA" id="ARBA00022527"/>
    </source>
</evidence>
<keyword evidence="11 19" id="KW-0067">ATP-binding</keyword>
<evidence type="ECO:0000256" key="14">
    <source>
        <dbReference type="ARBA" id="ARBA00023157"/>
    </source>
</evidence>
<keyword evidence="16" id="KW-0325">Glycoprotein</keyword>
<evidence type="ECO:0000256" key="16">
    <source>
        <dbReference type="ARBA" id="ARBA00023180"/>
    </source>
</evidence>
<dbReference type="SMART" id="SM00473">
    <property type="entry name" value="PAN_AP"/>
    <property type="match status" value="1"/>
</dbReference>
<dbReference type="Pfam" id="PF07714">
    <property type="entry name" value="PK_Tyr_Ser-Thr"/>
    <property type="match status" value="2"/>
</dbReference>
<dbReference type="SUPFAM" id="SSF51110">
    <property type="entry name" value="alpha-D-mannose-specific plant lectins"/>
    <property type="match status" value="1"/>
</dbReference>
<dbReference type="GO" id="GO:0048544">
    <property type="term" value="P:recognition of pollen"/>
    <property type="evidence" value="ECO:0007669"/>
    <property type="project" value="InterPro"/>
</dbReference>
<keyword evidence="9 19" id="KW-0547">Nucleotide-binding</keyword>
<keyword evidence="15" id="KW-0675">Receptor</keyword>
<protein>
    <recommendedName>
        <fullName evidence="2">non-specific serine/threonine protein kinase</fullName>
        <ecNumber evidence="2">2.7.11.1</ecNumber>
    </recommendedName>
</protein>
<dbReference type="Gene3D" id="2.90.10.10">
    <property type="entry name" value="Bulb-type lectin domain"/>
    <property type="match status" value="1"/>
</dbReference>
<evidence type="ECO:0000256" key="3">
    <source>
        <dbReference type="ARBA" id="ARBA00022475"/>
    </source>
</evidence>
<evidence type="ECO:0000256" key="6">
    <source>
        <dbReference type="ARBA" id="ARBA00022692"/>
    </source>
</evidence>
<dbReference type="KEGG" id="peu:105109455"/>
<comment type="subcellular location">
    <subcellularLocation>
        <location evidence="1">Cell membrane</location>
        <topology evidence="1">Single-pass type I membrane protein</topology>
    </subcellularLocation>
</comment>
<dbReference type="PROSITE" id="PS50948">
    <property type="entry name" value="PAN"/>
    <property type="match status" value="1"/>
</dbReference>
<dbReference type="FunFam" id="2.90.10.10:FF:000004">
    <property type="entry name" value="G-type lectin S-receptor-like serine/threonine-protein kinase"/>
    <property type="match status" value="1"/>
</dbReference>
<dbReference type="PANTHER" id="PTHR27002:SF880">
    <property type="entry name" value="RECEPTOR-LIKE SERINE_THREONINE-PROTEIN KINASE"/>
    <property type="match status" value="1"/>
</dbReference>
<dbReference type="PROSITE" id="PS00107">
    <property type="entry name" value="PROTEIN_KINASE_ATP"/>
    <property type="match status" value="2"/>
</dbReference>
<evidence type="ECO:0000256" key="5">
    <source>
        <dbReference type="ARBA" id="ARBA00022679"/>
    </source>
</evidence>
<keyword evidence="10" id="KW-0418">Kinase</keyword>
<dbReference type="AlphaFoldDB" id="A0AAJ6X214"/>
<dbReference type="GO" id="GO:0030246">
    <property type="term" value="F:carbohydrate binding"/>
    <property type="evidence" value="ECO:0007669"/>
    <property type="project" value="UniProtKB-KW"/>
</dbReference>
<evidence type="ECO:0000256" key="13">
    <source>
        <dbReference type="ARBA" id="ARBA00023136"/>
    </source>
</evidence>
<dbReference type="PROSITE" id="PS00108">
    <property type="entry name" value="PROTEIN_KINASE_ST"/>
    <property type="match status" value="1"/>
</dbReference>
<dbReference type="InterPro" id="IPR017441">
    <property type="entry name" value="Protein_kinase_ATP_BS"/>
</dbReference>
<dbReference type="FunFam" id="3.30.200.20:FF:000330">
    <property type="entry name" value="G-type lectin S-receptor-like serine/threonine-protein kinase At4g03230"/>
    <property type="match status" value="1"/>
</dbReference>
<dbReference type="Gene3D" id="3.30.200.20">
    <property type="entry name" value="Phosphorylase Kinase, domain 1"/>
    <property type="match status" value="2"/>
</dbReference>
<dbReference type="InterPro" id="IPR001245">
    <property type="entry name" value="Ser-Thr/Tyr_kinase_cat_dom"/>
</dbReference>
<dbReference type="FunFam" id="1.10.510.10:FF:000060">
    <property type="entry name" value="G-type lectin S-receptor-like serine/threonine-protein kinase"/>
    <property type="match status" value="2"/>
</dbReference>
<dbReference type="InterPro" id="IPR011009">
    <property type="entry name" value="Kinase-like_dom_sf"/>
</dbReference>
<dbReference type="InterPro" id="IPR000719">
    <property type="entry name" value="Prot_kinase_dom"/>
</dbReference>
<evidence type="ECO:0000259" key="22">
    <source>
        <dbReference type="PROSITE" id="PS50927"/>
    </source>
</evidence>
<keyword evidence="4" id="KW-0723">Serine/threonine-protein kinase</keyword>
<evidence type="ECO:0000256" key="8">
    <source>
        <dbReference type="ARBA" id="ARBA00022734"/>
    </source>
</evidence>
<reference evidence="25" key="1">
    <citation type="submission" date="2025-08" db="UniProtKB">
        <authorList>
            <consortium name="RefSeq"/>
        </authorList>
    </citation>
    <scope>IDENTIFICATION</scope>
</reference>
<dbReference type="Gene3D" id="1.10.510.10">
    <property type="entry name" value="Transferase(Phosphotransferase) domain 1"/>
    <property type="match status" value="2"/>
</dbReference>
<keyword evidence="5" id="KW-0808">Transferase</keyword>
<dbReference type="GO" id="GO:0004674">
    <property type="term" value="F:protein serine/threonine kinase activity"/>
    <property type="evidence" value="ECO:0007669"/>
    <property type="project" value="UniProtKB-KW"/>
</dbReference>
<evidence type="ECO:0000256" key="7">
    <source>
        <dbReference type="ARBA" id="ARBA00022729"/>
    </source>
</evidence>
<dbReference type="EC" id="2.7.11.1" evidence="2"/>
<dbReference type="SUPFAM" id="SSF56112">
    <property type="entry name" value="Protein kinase-like (PK-like)"/>
    <property type="match status" value="2"/>
</dbReference>
<evidence type="ECO:0000256" key="9">
    <source>
        <dbReference type="ARBA" id="ARBA00022741"/>
    </source>
</evidence>
<dbReference type="PANTHER" id="PTHR27002">
    <property type="entry name" value="RECEPTOR-LIKE SERINE/THREONINE-PROTEIN KINASE SD1-8"/>
    <property type="match status" value="1"/>
</dbReference>
<dbReference type="Pfam" id="PF01453">
    <property type="entry name" value="B_lectin"/>
    <property type="match status" value="1"/>
</dbReference>
<dbReference type="CDD" id="cd01098">
    <property type="entry name" value="PAN_AP_plant"/>
    <property type="match status" value="1"/>
</dbReference>
<feature type="transmembrane region" description="Helical" evidence="20">
    <location>
        <begin position="797"/>
        <end position="817"/>
    </location>
</feature>
<dbReference type="CDD" id="cd00028">
    <property type="entry name" value="B_lectin"/>
    <property type="match status" value="1"/>
</dbReference>
<dbReference type="GO" id="GO:0005524">
    <property type="term" value="F:ATP binding"/>
    <property type="evidence" value="ECO:0007669"/>
    <property type="project" value="UniProtKB-UniRule"/>
</dbReference>
<evidence type="ECO:0000256" key="10">
    <source>
        <dbReference type="ARBA" id="ARBA00022777"/>
    </source>
</evidence>
<evidence type="ECO:0000313" key="25">
    <source>
        <dbReference type="RefSeq" id="XP_011002479.1"/>
    </source>
</evidence>
<dbReference type="Pfam" id="PF00954">
    <property type="entry name" value="S_locus_glycop"/>
    <property type="match status" value="1"/>
</dbReference>
<evidence type="ECO:0000256" key="11">
    <source>
        <dbReference type="ARBA" id="ARBA00022840"/>
    </source>
</evidence>
<evidence type="ECO:0000256" key="15">
    <source>
        <dbReference type="ARBA" id="ARBA00023170"/>
    </source>
</evidence>
<dbReference type="Gene3D" id="3.50.4.10">
    <property type="entry name" value="Hepatocyte Growth Factor"/>
    <property type="match status" value="1"/>
</dbReference>
<dbReference type="InterPro" id="IPR021820">
    <property type="entry name" value="S-locus_recpt_kinase_C"/>
</dbReference>
<feature type="domain" description="Protein kinase" evidence="21">
    <location>
        <begin position="36"/>
        <end position="320"/>
    </location>
</feature>
<sequence length="1180" mass="132837">MKTSHLQNYEDEDQRKEDMELPKFDLSTLANATDNFSSRNKLGEGGFGSVYKGTLIEGQELAVKRLLKNSGQVLTEFKNEVILIAKLQHRNLVKLFGYCIEGDERTLIYEYMPNKRLDYIFDRKTRNSSDWRIWINIVGGIARGLLYLHQDSRLSIIHRCLKASNVLLDNGMNPKISDFGMARTFGGDQTEANTNKIVGTYGYMSPEYAVDGLFSVKSDVFSFGVLVLEIVSGKKNRGFNHPDHHHNLLGHAWRVWNEGRPLELINEPEQDSCTLSEILRCIHVGLLCVQKRPEDRPNMSSVIVMLSSGISLPQPKQPGFFTERNLPEGESSSSNQKSFCTNEITVSFLGPRLGKSMERFKVVFVFIFLLISPVRISAISATLTPGQSIRDGETLVSAEGNFELGFFSPGSSKNRYLGIWYKKTSPGTSVWVANREKPIVDRLGVLNVTAQGVLVLFNSTNYAVWSSNVSRTALNPVVQLLDSGNLAVKDGNDNNPDNFLWQSFDYPSETLLPGMKWGKNLVTGLDRYISPWKSSDDPARGDFAFRLDPRGYNQMLLTRGLTILFRTGTWNGFRWGGVPDTVSNTVYTEQFVSTPNESYYRFDLLNSSIPSRLVISPAGIPQRLTWIPQTNLWAPYSVVQIDQCDTYSLCGVNGICSINDQAVCSCLESFVPKTPDRWNSQDWSGGCVRRTQLGCNNGDGFLKHTGVKLPDMSDSWVNTSMSLNECANMCLSNCSCVAYSNSDIRGGGSGCYLWFSELKDTKQLPQGGEDLYIRMAASELRSYEKKRSSSRRKLRRIIVGILIPSVVVFLLGLILYMRRKNTRRQAFTPSIRIENYKDESDRKDGMELPAFDFTTIEYATDYFSFNNKLGEGGFGSVYKGTLSDGQEIAVKRLSKDSGQGLTEFKNEVILIAKLQHRNLVKLLGCCIEGNERMLIYEYMPNKSLDNFIFDQTNTNILDWQTRLNIIGGIARGLLYLHQDSRLRIIHRDLKASNVLLDDSMNPKISDFGMARTFGGDQIEANTSRIVGTYGYMSPEYAVDGLFSIKSDVFSFGVLVLEIVSAKKNRGFFHPDHSHNLLGHAWKLWNEGRPLELMNKKIDDSSSLSEVIRCIQVGLLCVQQRPEDRPSMSTVVVMLSSEISLPQPKQPGFYTERSFSEQETSSSSIRSAFRNNISFTVFEPR</sequence>
<gene>
    <name evidence="25" type="primary">LOC105109455</name>
</gene>